<name>A0A1W6WNP6_BACTU</name>
<gene>
    <name evidence="1" type="ORF">CAB88_14375</name>
</gene>
<sequence length="77" mass="8686">MGDVDVNAEIFTNVVAKRNRNVSVKNVIVKQNRNAIVGMKRKGINNKKEYDTYSFFGGGIIIHLEQISLQLPMCLSF</sequence>
<protein>
    <submittedName>
        <fullName evidence="1">Uncharacterized protein</fullName>
    </submittedName>
</protein>
<evidence type="ECO:0000313" key="1">
    <source>
        <dbReference type="EMBL" id="ARP58181.1"/>
    </source>
</evidence>
<proteinExistence type="predicted"/>
<dbReference type="GeneID" id="71765286"/>
<reference evidence="1 2" key="1">
    <citation type="submission" date="2017-04" db="EMBL/GenBank/DDBJ databases">
        <title>Complete Genome Sequence of Bacillus thuringiensis type Strain ATCC 10792.</title>
        <authorList>
            <person name="Oh D.-H."/>
            <person name="Park B.-J."/>
            <person name="Shuai W."/>
            <person name="Chelliah R."/>
        </authorList>
    </citation>
    <scope>NUCLEOTIDE SEQUENCE [LARGE SCALE GENOMIC DNA]</scope>
    <source>
        <strain evidence="1 2">ATCC 10792</strain>
    </source>
</reference>
<dbReference type="AlphaFoldDB" id="A0A1W6WNP6"/>
<dbReference type="RefSeq" id="WP_014482056.1">
    <property type="nucleotide sequence ID" value="NZ_CP021061.1"/>
</dbReference>
<keyword evidence="2" id="KW-1185">Reference proteome</keyword>
<dbReference type="EMBL" id="CP021061">
    <property type="protein sequence ID" value="ARP58181.1"/>
    <property type="molecule type" value="Genomic_DNA"/>
</dbReference>
<dbReference type="Proteomes" id="UP000194143">
    <property type="component" value="Chromosome"/>
</dbReference>
<evidence type="ECO:0000313" key="2">
    <source>
        <dbReference type="Proteomes" id="UP000194143"/>
    </source>
</evidence>
<organism evidence="1 2">
    <name type="scientific">Bacillus thuringiensis</name>
    <dbReference type="NCBI Taxonomy" id="1428"/>
    <lineage>
        <taxon>Bacteria</taxon>
        <taxon>Bacillati</taxon>
        <taxon>Bacillota</taxon>
        <taxon>Bacilli</taxon>
        <taxon>Bacillales</taxon>
        <taxon>Bacillaceae</taxon>
        <taxon>Bacillus</taxon>
        <taxon>Bacillus cereus group</taxon>
    </lineage>
</organism>
<accession>A0A1W6WNP6</accession>